<dbReference type="InterPro" id="IPR011707">
    <property type="entry name" value="Cu-oxidase-like_N"/>
</dbReference>
<evidence type="ECO:0000256" key="3">
    <source>
        <dbReference type="ARBA" id="ARBA00023002"/>
    </source>
</evidence>
<dbReference type="GO" id="GO:0009986">
    <property type="term" value="C:cell surface"/>
    <property type="evidence" value="ECO:0007669"/>
    <property type="project" value="EnsemblMetazoa"/>
</dbReference>
<dbReference type="InterPro" id="IPR001117">
    <property type="entry name" value="Cu-oxidase_2nd"/>
</dbReference>
<dbReference type="InterPro" id="IPR045087">
    <property type="entry name" value="Cu-oxidase_fam"/>
</dbReference>
<dbReference type="CDD" id="cd13905">
    <property type="entry name" value="CuRO_3_tcLLC2_insect_like"/>
    <property type="match status" value="1"/>
</dbReference>
<dbReference type="InterPro" id="IPR002355">
    <property type="entry name" value="Cu_oxidase_Cu_BS"/>
</dbReference>
<feature type="compositionally biased region" description="Polar residues" evidence="5">
    <location>
        <begin position="921"/>
        <end position="932"/>
    </location>
</feature>
<keyword evidence="11" id="KW-1185">Reference proteome</keyword>
<dbReference type="Pfam" id="PF07731">
    <property type="entry name" value="Cu-oxidase_2"/>
    <property type="match status" value="1"/>
</dbReference>
<sequence length="964" mass="108951">MSVSHNYDQMSQPTTTTATTTATQTKATKRPSRSNNKMPVVNSRVAELSRITVFLTALLQFASYSSGLQTVSEAADESTVCLYQEYNATYRKEIGAVWFAPKDPCLVYSCAAGVAKDPQAHIVATQVDCNEFYCEVGSELRSAEGSCCGECVRTHCQHNHTLYAVGESWHNDADCTLIECGRLDNGQIVMNTYNRNCPALTEDCPASRLEERNCCPYCRPLKASRIEQLQDNEEESSDDIWTAEWYRNHPCNRDCQVGAEPMTCRYKFVVEWYQTFSKACYDCPRNLTDCSRPHCVMGDGLERSITVVNRMMPGPSIEVCEGDEIVVDVKNHLLGESTSIHWHGLHQKKTPYMDGVPHITQCPITPHATFRYSFPADLSGTHFWHSHTGMQRGDGVFGALIIRKPKTAEPHGGLYDFDLSEHVMIVQDWIHDTGASIFSYHHHSRGDNKPHNLLVNGKGRYYNRIWAEAKQTHRRAEGRSTQSVEPLPKSQVDFVQTLPRQARLAKTNSTKLYPVNSRQKRGNLNEIPLELVPHQVYTVRRGFRYRFRIINAEYLNCPIVVSIDGHNLTAINSDGFDIEAMDVGSIVTYAGERFDFVLNANLEVGNYWIRLKGLMDCSEVFTSAFQVAILRYEGAPDEEPTAELSYGHKAEGIELNVMNRGPGYPDTKTVAEMRALPIYDHVSGIDHDTLKPEADYKFFIYYDFYTKNNPDFHDKDLYAMDMEMTQQNRLYTPQLNHITLKFPSLALLPSRSQLKDSDFCNETSLMDQGIDCRQEFCKCHHVLQVPLGAVVEMIIVDEGFQYYANHPFHLHGNAFRVMGLERLGENVTIEMIKQLDQFNLLKRNLDNPPVKDTVTIPDGGYTIIRFEASNPGYWLFHCHIEFHAEIGMALVFKVGNDDQMVPVPENFPTCGDYNPDLRSDGGTTEDSASSKPTAAPPNSEGGGSGLEPTWITLMISYVLVKLYR</sequence>
<dbReference type="InterPro" id="IPR011706">
    <property type="entry name" value="Cu-oxidase_C"/>
</dbReference>
<dbReference type="EMBL" id="CH954177">
    <property type="protein sequence ID" value="EDV58356.2"/>
    <property type="molecule type" value="Genomic_DNA"/>
</dbReference>
<dbReference type="GO" id="GO:0005507">
    <property type="term" value="F:copper ion binding"/>
    <property type="evidence" value="ECO:0007669"/>
    <property type="project" value="InterPro"/>
</dbReference>
<dbReference type="eggNOG" id="KOG1263">
    <property type="taxonomic scope" value="Eukaryota"/>
</dbReference>
<dbReference type="SUPFAM" id="SSF49503">
    <property type="entry name" value="Cupredoxins"/>
    <property type="match status" value="3"/>
</dbReference>
<accession>B3N7Z5</accession>
<evidence type="ECO:0000256" key="1">
    <source>
        <dbReference type="ARBA" id="ARBA00010609"/>
    </source>
</evidence>
<dbReference type="GO" id="GO:0008447">
    <property type="term" value="F:L-ascorbate oxidase activity"/>
    <property type="evidence" value="ECO:0007669"/>
    <property type="project" value="EnsemblMetazoa"/>
</dbReference>
<dbReference type="EMBL" id="CH954177">
    <property type="protein sequence ID" value="KQS70374.1"/>
    <property type="molecule type" value="Genomic_DNA"/>
</dbReference>
<reference evidence="9 11" key="1">
    <citation type="journal article" date="2007" name="Nature">
        <title>Evolution of genes and genomes on the Drosophila phylogeny.</title>
        <authorList>
            <consortium name="Drosophila 12 Genomes Consortium"/>
            <person name="Clark A.G."/>
            <person name="Eisen M.B."/>
            <person name="Smith D.R."/>
            <person name="Bergman C.M."/>
            <person name="Oliver B."/>
            <person name="Markow T.A."/>
            <person name="Kaufman T.C."/>
            <person name="Kellis M."/>
            <person name="Gelbart W."/>
            <person name="Iyer V.N."/>
            <person name="Pollard D.A."/>
            <person name="Sackton T.B."/>
            <person name="Larracuente A.M."/>
            <person name="Singh N.D."/>
            <person name="Abad J.P."/>
            <person name="Abt D.N."/>
            <person name="Adryan B."/>
            <person name="Aguade M."/>
            <person name="Akashi H."/>
            <person name="Anderson W.W."/>
            <person name="Aquadro C.F."/>
            <person name="Ardell D.H."/>
            <person name="Arguello R."/>
            <person name="Artieri C.G."/>
            <person name="Barbash D.A."/>
            <person name="Barker D."/>
            <person name="Barsanti P."/>
            <person name="Batterham P."/>
            <person name="Batzoglou S."/>
            <person name="Begun D."/>
            <person name="Bhutkar A."/>
            <person name="Blanco E."/>
            <person name="Bosak S.A."/>
            <person name="Bradley R.K."/>
            <person name="Brand A.D."/>
            <person name="Brent M.R."/>
            <person name="Brooks A.N."/>
            <person name="Brown R.H."/>
            <person name="Butlin R.K."/>
            <person name="Caggese C."/>
            <person name="Calvi B.R."/>
            <person name="Bernardo de Carvalho A."/>
            <person name="Caspi A."/>
            <person name="Castrezana S."/>
            <person name="Celniker S.E."/>
            <person name="Chang J.L."/>
            <person name="Chapple C."/>
            <person name="Chatterji S."/>
            <person name="Chinwalla A."/>
            <person name="Civetta A."/>
            <person name="Clifton S.W."/>
            <person name="Comeron J.M."/>
            <person name="Costello J.C."/>
            <person name="Coyne J.A."/>
            <person name="Daub J."/>
            <person name="David R.G."/>
            <person name="Delcher A.L."/>
            <person name="Delehaunty K."/>
            <person name="Do C.B."/>
            <person name="Ebling H."/>
            <person name="Edwards K."/>
            <person name="Eickbush T."/>
            <person name="Evans J.D."/>
            <person name="Filipski A."/>
            <person name="Findeiss S."/>
            <person name="Freyhult E."/>
            <person name="Fulton L."/>
            <person name="Fulton R."/>
            <person name="Garcia A.C."/>
            <person name="Gardiner A."/>
            <person name="Garfield D.A."/>
            <person name="Garvin B.E."/>
            <person name="Gibson G."/>
            <person name="Gilbert D."/>
            <person name="Gnerre S."/>
            <person name="Godfrey J."/>
            <person name="Good R."/>
            <person name="Gotea V."/>
            <person name="Gravely B."/>
            <person name="Greenberg A.J."/>
            <person name="Griffiths-Jones S."/>
            <person name="Gross S."/>
            <person name="Guigo R."/>
            <person name="Gustafson E.A."/>
            <person name="Haerty W."/>
            <person name="Hahn M.W."/>
            <person name="Halligan D.L."/>
            <person name="Halpern A.L."/>
            <person name="Halter G.M."/>
            <person name="Han M.V."/>
            <person name="Heger A."/>
            <person name="Hillier L."/>
            <person name="Hinrichs A.S."/>
            <person name="Holmes I."/>
            <person name="Hoskins R.A."/>
            <person name="Hubisz M.J."/>
            <person name="Hultmark D."/>
            <person name="Huntley M.A."/>
            <person name="Jaffe D.B."/>
            <person name="Jagadeeshan S."/>
            <person name="Jeck W.R."/>
            <person name="Johnson J."/>
            <person name="Jones C.D."/>
            <person name="Jordan W.C."/>
            <person name="Karpen G.H."/>
            <person name="Kataoka E."/>
            <person name="Keightley P.D."/>
            <person name="Kheradpour P."/>
            <person name="Kirkness E.F."/>
            <person name="Koerich L.B."/>
            <person name="Kristiansen K."/>
            <person name="Kudrna D."/>
            <person name="Kulathinal R.J."/>
            <person name="Kumar S."/>
            <person name="Kwok R."/>
            <person name="Lander E."/>
            <person name="Langley C.H."/>
            <person name="Lapoint R."/>
            <person name="Lazzaro B.P."/>
            <person name="Lee S.J."/>
            <person name="Levesque L."/>
            <person name="Li R."/>
            <person name="Lin C.F."/>
            <person name="Lin M.F."/>
            <person name="Lindblad-Toh K."/>
            <person name="Llopart A."/>
            <person name="Long M."/>
            <person name="Low L."/>
            <person name="Lozovsky E."/>
            <person name="Lu J."/>
            <person name="Luo M."/>
            <person name="Machado C.A."/>
            <person name="Makalowski W."/>
            <person name="Marzo M."/>
            <person name="Matsuda M."/>
            <person name="Matzkin L."/>
            <person name="McAllister B."/>
            <person name="McBride C.S."/>
            <person name="McKernan B."/>
            <person name="McKernan K."/>
            <person name="Mendez-Lago M."/>
            <person name="Minx P."/>
            <person name="Mollenhauer M.U."/>
            <person name="Montooth K."/>
            <person name="Mount S.M."/>
            <person name="Mu X."/>
            <person name="Myers E."/>
            <person name="Negre B."/>
            <person name="Newfeld S."/>
            <person name="Nielsen R."/>
            <person name="Noor M.A."/>
            <person name="O'Grady P."/>
            <person name="Pachter L."/>
            <person name="Papaceit M."/>
            <person name="Parisi M.J."/>
            <person name="Parisi M."/>
            <person name="Parts L."/>
            <person name="Pedersen J.S."/>
            <person name="Pesole G."/>
            <person name="Phillippy A.M."/>
            <person name="Ponting C.P."/>
            <person name="Pop M."/>
            <person name="Porcelli D."/>
            <person name="Powell J.R."/>
            <person name="Prohaska S."/>
            <person name="Pruitt K."/>
            <person name="Puig M."/>
            <person name="Quesneville H."/>
            <person name="Ram K.R."/>
            <person name="Rand D."/>
            <person name="Rasmussen M.D."/>
            <person name="Reed L.K."/>
            <person name="Reenan R."/>
            <person name="Reily A."/>
            <person name="Remington K.A."/>
            <person name="Rieger T.T."/>
            <person name="Ritchie M.G."/>
            <person name="Robin C."/>
            <person name="Rogers Y.H."/>
            <person name="Rohde C."/>
            <person name="Rozas J."/>
            <person name="Rubenfield M.J."/>
            <person name="Ruiz A."/>
            <person name="Russo S."/>
            <person name="Salzberg S.L."/>
            <person name="Sanchez-Gracia A."/>
            <person name="Saranga D.J."/>
            <person name="Sato H."/>
            <person name="Schaeffer S.W."/>
            <person name="Schatz M.C."/>
            <person name="Schlenke T."/>
            <person name="Schwartz R."/>
            <person name="Segarra C."/>
            <person name="Singh R.S."/>
            <person name="Sirot L."/>
            <person name="Sirota M."/>
            <person name="Sisneros N.B."/>
            <person name="Smith C.D."/>
            <person name="Smith T.F."/>
            <person name="Spieth J."/>
            <person name="Stage D.E."/>
            <person name="Stark A."/>
            <person name="Stephan W."/>
            <person name="Strausberg R.L."/>
            <person name="Strempel S."/>
            <person name="Sturgill D."/>
            <person name="Sutton G."/>
            <person name="Sutton G.G."/>
            <person name="Tao W."/>
            <person name="Teichmann S."/>
            <person name="Tobari Y.N."/>
            <person name="Tomimura Y."/>
            <person name="Tsolas J.M."/>
            <person name="Valente V.L."/>
            <person name="Venter E."/>
            <person name="Venter J.C."/>
            <person name="Vicario S."/>
            <person name="Vieira F.G."/>
            <person name="Vilella A.J."/>
            <person name="Villasante A."/>
            <person name="Walenz B."/>
            <person name="Wang J."/>
            <person name="Wasserman M."/>
            <person name="Watts T."/>
            <person name="Wilson D."/>
            <person name="Wilson R.K."/>
            <person name="Wing R.A."/>
            <person name="Wolfner M.F."/>
            <person name="Wong A."/>
            <person name="Wong G.K."/>
            <person name="Wu C.I."/>
            <person name="Wu G."/>
            <person name="Yamamoto D."/>
            <person name="Yang H.P."/>
            <person name="Yang S.P."/>
            <person name="Yorke J.A."/>
            <person name="Yoshida K."/>
            <person name="Zdobnov E."/>
            <person name="Zhang P."/>
            <person name="Zhang Y."/>
            <person name="Zimin A.V."/>
            <person name="Baldwin J."/>
            <person name="Abdouelleil A."/>
            <person name="Abdulkadir J."/>
            <person name="Abebe A."/>
            <person name="Abera B."/>
            <person name="Abreu J."/>
            <person name="Acer S.C."/>
            <person name="Aftuck L."/>
            <person name="Alexander A."/>
            <person name="An P."/>
            <person name="Anderson E."/>
            <person name="Anderson S."/>
            <person name="Arachi H."/>
            <person name="Azer M."/>
            <person name="Bachantsang P."/>
            <person name="Barry A."/>
            <person name="Bayul T."/>
            <person name="Berlin A."/>
            <person name="Bessette D."/>
            <person name="Bloom T."/>
            <person name="Blye J."/>
            <person name="Boguslavskiy L."/>
            <person name="Bonnet C."/>
            <person name="Boukhgalter B."/>
            <person name="Bourzgui I."/>
            <person name="Brown A."/>
            <person name="Cahill P."/>
            <person name="Channer S."/>
            <person name="Cheshatsang Y."/>
            <person name="Chuda L."/>
            <person name="Citroen M."/>
            <person name="Collymore A."/>
            <person name="Cooke P."/>
            <person name="Costello M."/>
            <person name="D'Aco K."/>
            <person name="Daza R."/>
            <person name="De Haan G."/>
            <person name="DeGray S."/>
            <person name="DeMaso C."/>
            <person name="Dhargay N."/>
            <person name="Dooley K."/>
            <person name="Dooley E."/>
            <person name="Doricent M."/>
            <person name="Dorje P."/>
            <person name="Dorjee K."/>
            <person name="Dupes A."/>
            <person name="Elong R."/>
            <person name="Falk J."/>
            <person name="Farina A."/>
            <person name="Faro S."/>
            <person name="Ferguson D."/>
            <person name="Fisher S."/>
            <person name="Foley C.D."/>
            <person name="Franke A."/>
            <person name="Friedrich D."/>
            <person name="Gadbois L."/>
            <person name="Gearin G."/>
            <person name="Gearin C.R."/>
            <person name="Giannoukos G."/>
            <person name="Goode T."/>
            <person name="Graham J."/>
            <person name="Grandbois E."/>
            <person name="Grewal S."/>
            <person name="Gyaltsen K."/>
            <person name="Hafez N."/>
            <person name="Hagos B."/>
            <person name="Hall J."/>
            <person name="Henson C."/>
            <person name="Hollinger A."/>
            <person name="Honan T."/>
            <person name="Huard M.D."/>
            <person name="Hughes L."/>
            <person name="Hurhula B."/>
            <person name="Husby M.E."/>
            <person name="Kamat A."/>
            <person name="Kanga B."/>
            <person name="Kashin S."/>
            <person name="Khazanovich D."/>
            <person name="Kisner P."/>
            <person name="Lance K."/>
            <person name="Lara M."/>
            <person name="Lee W."/>
            <person name="Lennon N."/>
            <person name="Letendre F."/>
            <person name="LeVine R."/>
            <person name="Lipovsky A."/>
            <person name="Liu X."/>
            <person name="Liu J."/>
            <person name="Liu S."/>
            <person name="Lokyitsang T."/>
            <person name="Lokyitsang Y."/>
            <person name="Lubonja R."/>
            <person name="Lui A."/>
            <person name="MacDonald P."/>
            <person name="Magnisalis V."/>
            <person name="Maru K."/>
            <person name="Matthews C."/>
            <person name="McCusker W."/>
            <person name="McDonough S."/>
            <person name="Mehta T."/>
            <person name="Meldrim J."/>
            <person name="Meneus L."/>
            <person name="Mihai O."/>
            <person name="Mihalev A."/>
            <person name="Mihova T."/>
            <person name="Mittelman R."/>
            <person name="Mlenga V."/>
            <person name="Montmayeur A."/>
            <person name="Mulrain L."/>
            <person name="Navidi A."/>
            <person name="Naylor J."/>
            <person name="Negash T."/>
            <person name="Nguyen T."/>
            <person name="Nguyen N."/>
            <person name="Nicol R."/>
            <person name="Norbu C."/>
            <person name="Norbu N."/>
            <person name="Novod N."/>
            <person name="O'Neill B."/>
            <person name="Osman S."/>
            <person name="Markiewicz E."/>
            <person name="Oyono O.L."/>
            <person name="Patti C."/>
            <person name="Phunkhang P."/>
            <person name="Pierre F."/>
            <person name="Priest M."/>
            <person name="Raghuraman S."/>
            <person name="Rege F."/>
            <person name="Reyes R."/>
            <person name="Rise C."/>
            <person name="Rogov P."/>
            <person name="Ross K."/>
            <person name="Ryan E."/>
            <person name="Settipalli S."/>
            <person name="Shea T."/>
            <person name="Sherpa N."/>
            <person name="Shi L."/>
            <person name="Shih D."/>
            <person name="Sparrow T."/>
            <person name="Spaulding J."/>
            <person name="Stalker J."/>
            <person name="Stange-Thomann N."/>
            <person name="Stavropoulos S."/>
            <person name="Stone C."/>
            <person name="Strader C."/>
            <person name="Tesfaye S."/>
            <person name="Thomson T."/>
            <person name="Thoulutsang Y."/>
            <person name="Thoulutsang D."/>
            <person name="Topham K."/>
            <person name="Topping I."/>
            <person name="Tsamla T."/>
            <person name="Vassiliev H."/>
            <person name="Vo A."/>
            <person name="Wangchuk T."/>
            <person name="Wangdi T."/>
            <person name="Weiand M."/>
            <person name="Wilkinson J."/>
            <person name="Wilson A."/>
            <person name="Yadav S."/>
            <person name="Young G."/>
            <person name="Yu Q."/>
            <person name="Zembek L."/>
            <person name="Zhong D."/>
            <person name="Zimmer A."/>
            <person name="Zwirko Z."/>
            <person name="Jaffe D.B."/>
            <person name="Alvarez P."/>
            <person name="Brockman W."/>
            <person name="Butler J."/>
            <person name="Chin C."/>
            <person name="Gnerre S."/>
            <person name="Grabherr M."/>
            <person name="Kleber M."/>
            <person name="Mauceli E."/>
            <person name="MacCallum I."/>
        </authorList>
    </citation>
    <scope>NUCLEOTIDE SEQUENCE [LARGE SCALE GENOMIC DNA]</scope>
    <source>
        <strain evidence="9 11">TSC#14021-0224.01</strain>
    </source>
</reference>
<dbReference type="OrthoDB" id="2121828at2759"/>
<evidence type="ECO:0000256" key="5">
    <source>
        <dbReference type="SAM" id="MobiDB-lite"/>
    </source>
</evidence>
<dbReference type="InterPro" id="IPR008972">
    <property type="entry name" value="Cupredoxin"/>
</dbReference>
<dbReference type="GO" id="GO:0045178">
    <property type="term" value="C:basal part of cell"/>
    <property type="evidence" value="ECO:0007669"/>
    <property type="project" value="EnsemblMetazoa"/>
</dbReference>
<keyword evidence="4" id="KW-0186">Copper</keyword>
<evidence type="ECO:0000313" key="10">
    <source>
        <dbReference type="EMBL" id="KQS70374.1"/>
    </source>
</evidence>
<dbReference type="Pfam" id="PF00394">
    <property type="entry name" value="Cu-oxidase"/>
    <property type="match status" value="1"/>
</dbReference>
<dbReference type="FunFam" id="2.60.40.420:FF:000045">
    <property type="entry name" value="Laccase 2"/>
    <property type="match status" value="1"/>
</dbReference>
<evidence type="ECO:0000256" key="4">
    <source>
        <dbReference type="ARBA" id="ARBA00023008"/>
    </source>
</evidence>
<dbReference type="CDD" id="cd13858">
    <property type="entry name" value="CuRO_1_tcLCC2_insect_like"/>
    <property type="match status" value="1"/>
</dbReference>
<gene>
    <name evidence="9" type="primary">Dere\GG25346</name>
    <name evidence="9" type="ORF">Dere_GG25346</name>
</gene>
<reference evidence="9" key="3">
    <citation type="submission" date="2015-11" db="EMBL/GenBank/DDBJ databases">
        <authorList>
            <consortium name="FlyBase"/>
        </authorList>
    </citation>
    <scope>NUCLEOTIDE SEQUENCE</scope>
    <source>
        <strain evidence="9">TSC#14021-0224.01</strain>
    </source>
</reference>
<evidence type="ECO:0000313" key="11">
    <source>
        <dbReference type="Proteomes" id="UP000008711"/>
    </source>
</evidence>
<feature type="domain" description="Plastocyanin-like" evidence="6">
    <location>
        <begin position="422"/>
        <end position="635"/>
    </location>
</feature>
<dbReference type="FunFam" id="2.60.40.420:FF:000079">
    <property type="entry name" value="Laccase 1"/>
    <property type="match status" value="1"/>
</dbReference>
<comment type="similarity">
    <text evidence="1">Belongs to the multicopper oxidase family.</text>
</comment>
<reference evidence="9 11" key="2">
    <citation type="journal article" date="2008" name="Bioinformatics">
        <title>Assembly reconciliation.</title>
        <authorList>
            <person name="Zimin A.V."/>
            <person name="Smith D.R."/>
            <person name="Sutton G."/>
            <person name="Yorke J.A."/>
        </authorList>
    </citation>
    <scope>NUCLEOTIDE SEQUENCE [LARGE SCALE GENOMIC DNA]</scope>
    <source>
        <strain evidence="9 11">TSC#14021-0224.01</strain>
    </source>
</reference>
<evidence type="ECO:0000256" key="2">
    <source>
        <dbReference type="ARBA" id="ARBA00022723"/>
    </source>
</evidence>
<dbReference type="Pfam" id="PF07732">
    <property type="entry name" value="Cu-oxidase_3"/>
    <property type="match status" value="1"/>
</dbReference>
<evidence type="ECO:0000259" key="6">
    <source>
        <dbReference type="Pfam" id="PF00394"/>
    </source>
</evidence>
<dbReference type="PROSITE" id="PS00079">
    <property type="entry name" value="MULTICOPPER_OXIDASE1"/>
    <property type="match status" value="1"/>
</dbReference>
<dbReference type="GO" id="GO:0004322">
    <property type="term" value="F:ferroxidase activity"/>
    <property type="evidence" value="ECO:0007669"/>
    <property type="project" value="EnsemblMetazoa"/>
</dbReference>
<dbReference type="PROSITE" id="PS00080">
    <property type="entry name" value="MULTICOPPER_OXIDASE2"/>
    <property type="match status" value="1"/>
</dbReference>
<organism evidence="9 11">
    <name type="scientific">Drosophila erecta</name>
    <name type="common">Fruit fly</name>
    <dbReference type="NCBI Taxonomy" id="7220"/>
    <lineage>
        <taxon>Eukaryota</taxon>
        <taxon>Metazoa</taxon>
        <taxon>Ecdysozoa</taxon>
        <taxon>Arthropoda</taxon>
        <taxon>Hexapoda</taxon>
        <taxon>Insecta</taxon>
        <taxon>Pterygota</taxon>
        <taxon>Neoptera</taxon>
        <taxon>Endopterygota</taxon>
        <taxon>Diptera</taxon>
        <taxon>Brachycera</taxon>
        <taxon>Muscomorpha</taxon>
        <taxon>Ephydroidea</taxon>
        <taxon>Drosophilidae</taxon>
        <taxon>Drosophila</taxon>
        <taxon>Sophophora</taxon>
    </lineage>
</organism>
<feature type="domain" description="Plastocyanin-like" evidence="7">
    <location>
        <begin position="765"/>
        <end position="897"/>
    </location>
</feature>
<dbReference type="HOGENOM" id="CLU_308023_0_0_1"/>
<dbReference type="KEGG" id="der:6541358"/>
<dbReference type="AlphaFoldDB" id="B3N7Z5"/>
<dbReference type="GO" id="GO:0005886">
    <property type="term" value="C:plasma membrane"/>
    <property type="evidence" value="ECO:0007669"/>
    <property type="project" value="TreeGrafter"/>
</dbReference>
<keyword evidence="2" id="KW-0479">Metal-binding</keyword>
<dbReference type="FunFam" id="2.60.40.420:FF:000031">
    <property type="entry name" value="Laccase-2 isoform A"/>
    <property type="match status" value="1"/>
</dbReference>
<evidence type="ECO:0000259" key="7">
    <source>
        <dbReference type="Pfam" id="PF07731"/>
    </source>
</evidence>
<feature type="region of interest" description="Disordered" evidence="5">
    <location>
        <begin position="905"/>
        <end position="943"/>
    </location>
</feature>
<feature type="region of interest" description="Disordered" evidence="5">
    <location>
        <begin position="1"/>
        <end position="39"/>
    </location>
</feature>
<name>B3N7Z5_DROER</name>
<feature type="domain" description="Plastocyanin-like" evidence="8">
    <location>
        <begin position="294"/>
        <end position="406"/>
    </location>
</feature>
<feature type="compositionally biased region" description="Polar residues" evidence="5">
    <location>
        <begin position="1"/>
        <end position="13"/>
    </location>
</feature>
<dbReference type="GO" id="GO:0006826">
    <property type="term" value="P:iron ion transport"/>
    <property type="evidence" value="ECO:0007669"/>
    <property type="project" value="TreeGrafter"/>
</dbReference>
<evidence type="ECO:0000313" key="9">
    <source>
        <dbReference type="EMBL" id="EDV58356.2"/>
    </source>
</evidence>
<dbReference type="PANTHER" id="PTHR11709:SF394">
    <property type="entry name" value="FI03373P-RELATED"/>
    <property type="match status" value="1"/>
</dbReference>
<dbReference type="Proteomes" id="UP000008711">
    <property type="component" value="Unassembled WGS sequence"/>
</dbReference>
<dbReference type="EC" id="1.-.-.-" evidence="9 10"/>
<protein>
    <submittedName>
        <fullName evidence="9">Uncharacterized protein, isoform A</fullName>
    </submittedName>
    <submittedName>
        <fullName evidence="10">Uncharacterized protein, isoform B</fullName>
        <ecNumber evidence="9 10">1.-.-.-</ecNumber>
    </submittedName>
</protein>
<proteinExistence type="inferred from homology"/>
<dbReference type="PANTHER" id="PTHR11709">
    <property type="entry name" value="MULTI-COPPER OXIDASE"/>
    <property type="match status" value="1"/>
</dbReference>
<dbReference type="Gene3D" id="2.60.40.420">
    <property type="entry name" value="Cupredoxins - blue copper proteins"/>
    <property type="match status" value="3"/>
</dbReference>
<keyword evidence="3 9" id="KW-0560">Oxidoreductase</keyword>
<dbReference type="InterPro" id="IPR033138">
    <property type="entry name" value="Cu_oxidase_CS"/>
</dbReference>
<dbReference type="CDD" id="cd13884">
    <property type="entry name" value="CuRO_2_tcLCC_insect_like"/>
    <property type="match status" value="1"/>
</dbReference>
<evidence type="ECO:0000259" key="8">
    <source>
        <dbReference type="Pfam" id="PF07732"/>
    </source>
</evidence>
<feature type="compositionally biased region" description="Low complexity" evidence="5">
    <location>
        <begin position="14"/>
        <end position="26"/>
    </location>
</feature>